<organism evidence="1 2">
    <name type="scientific">Pseudomonas phage EM</name>
    <dbReference type="NCBI Taxonomy" id="2936914"/>
    <lineage>
        <taxon>Viruses</taxon>
        <taxon>Duplodnaviria</taxon>
        <taxon>Heunggongvirae</taxon>
        <taxon>Uroviricota</taxon>
        <taxon>Caudoviricetes</taxon>
        <taxon>Vandenendeviridae</taxon>
        <taxon>Skurskavirinae</taxon>
        <taxon>Baldwinvirus</taxon>
        <taxon>Baldwinvirus EM</taxon>
    </lineage>
</organism>
<evidence type="ECO:0000313" key="1">
    <source>
        <dbReference type="EMBL" id="UPW35883.1"/>
    </source>
</evidence>
<accession>A0AAE9KSJ7</accession>
<dbReference type="EMBL" id="ON169972">
    <property type="protein sequence ID" value="UPW35883.1"/>
    <property type="molecule type" value="Genomic_DNA"/>
</dbReference>
<name>A0AAE9KSJ7_9CAUD</name>
<proteinExistence type="predicted"/>
<sequence>MAVYCLEPSVDEWRFRSSCRPVLLIGLYPLG</sequence>
<gene>
    <name evidence="1" type="ORF">EM_098</name>
</gene>
<evidence type="ECO:0000313" key="2">
    <source>
        <dbReference type="Proteomes" id="UP000831536"/>
    </source>
</evidence>
<keyword evidence="2" id="KW-1185">Reference proteome</keyword>
<protein>
    <submittedName>
        <fullName evidence="1">Uncharacterized protein</fullName>
    </submittedName>
</protein>
<dbReference type="Proteomes" id="UP000831536">
    <property type="component" value="Segment"/>
</dbReference>
<reference evidence="1" key="1">
    <citation type="journal article" date="2022" name="J. Appl. Microbiol.">
        <title>Bacteriophage-Antibiotic Combinations Against Multidrug-Resistant Pseudomonas aeruginosa.</title>
        <authorList>
            <person name="Holger D."/>
            <person name="Lev K.L."/>
            <person name="Kebriaei R."/>
            <person name="Morrisette T."/>
            <person name="Shah R."/>
            <person name="Alexander J."/>
            <person name="Lehman S.M."/>
            <person name="Rybak M.J."/>
        </authorList>
    </citation>
    <scope>NUCLEOTIDE SEQUENCE</scope>
</reference>